<sequence length="140" mass="15690">MNVAEKLLGAAITPDWEDTVTSLLRPNRNRLDAILLRLVFQTAIYVLWKERNSRRHGGVSAPVDTTTKAIGNQVKNLISSMKYMGNHKLRGLLSSSVLRFFKIRLGQTPMESVSSMRLLITGQAIDGYSEQDDEIIFLGL</sequence>
<evidence type="ECO:0000313" key="1">
    <source>
        <dbReference type="EMBL" id="KAF3535556.1"/>
    </source>
</evidence>
<gene>
    <name evidence="1" type="ORF">F2Q69_00021703</name>
</gene>
<accession>A0A8S9Q1K8</accession>
<evidence type="ECO:0000313" key="2">
    <source>
        <dbReference type="Proteomes" id="UP000712600"/>
    </source>
</evidence>
<proteinExistence type="predicted"/>
<comment type="caution">
    <text evidence="1">The sequence shown here is derived from an EMBL/GenBank/DDBJ whole genome shotgun (WGS) entry which is preliminary data.</text>
</comment>
<dbReference type="Proteomes" id="UP000712600">
    <property type="component" value="Unassembled WGS sequence"/>
</dbReference>
<name>A0A8S9Q1K8_BRACR</name>
<dbReference type="AlphaFoldDB" id="A0A8S9Q1K8"/>
<dbReference type="EMBL" id="QGKX02001290">
    <property type="protein sequence ID" value="KAF3535556.1"/>
    <property type="molecule type" value="Genomic_DNA"/>
</dbReference>
<protein>
    <submittedName>
        <fullName evidence="1">Uncharacterized protein</fullName>
    </submittedName>
</protein>
<reference evidence="1" key="1">
    <citation type="submission" date="2019-12" db="EMBL/GenBank/DDBJ databases">
        <title>Genome sequencing and annotation of Brassica cretica.</title>
        <authorList>
            <person name="Studholme D.J."/>
            <person name="Sarris P."/>
        </authorList>
    </citation>
    <scope>NUCLEOTIDE SEQUENCE</scope>
    <source>
        <strain evidence="1">PFS-109/04</strain>
        <tissue evidence="1">Leaf</tissue>
    </source>
</reference>
<organism evidence="1 2">
    <name type="scientific">Brassica cretica</name>
    <name type="common">Mustard</name>
    <dbReference type="NCBI Taxonomy" id="69181"/>
    <lineage>
        <taxon>Eukaryota</taxon>
        <taxon>Viridiplantae</taxon>
        <taxon>Streptophyta</taxon>
        <taxon>Embryophyta</taxon>
        <taxon>Tracheophyta</taxon>
        <taxon>Spermatophyta</taxon>
        <taxon>Magnoliopsida</taxon>
        <taxon>eudicotyledons</taxon>
        <taxon>Gunneridae</taxon>
        <taxon>Pentapetalae</taxon>
        <taxon>rosids</taxon>
        <taxon>malvids</taxon>
        <taxon>Brassicales</taxon>
        <taxon>Brassicaceae</taxon>
        <taxon>Brassiceae</taxon>
        <taxon>Brassica</taxon>
    </lineage>
</organism>